<evidence type="ECO:0000313" key="6">
    <source>
        <dbReference type="EMBL" id="KAG8379074.1"/>
    </source>
</evidence>
<dbReference type="Proteomes" id="UP000826271">
    <property type="component" value="Unassembled WGS sequence"/>
</dbReference>
<dbReference type="PROSITE" id="PS51444">
    <property type="entry name" value="FH2"/>
    <property type="match status" value="1"/>
</dbReference>
<dbReference type="PANTHER" id="PTHR23213:SF273">
    <property type="entry name" value="FORMIN-LIKE PROTEIN"/>
    <property type="match status" value="1"/>
</dbReference>
<feature type="compositionally biased region" description="Pro residues" evidence="3">
    <location>
        <begin position="148"/>
        <end position="171"/>
    </location>
</feature>
<evidence type="ECO:0000256" key="1">
    <source>
        <dbReference type="ARBA" id="ARBA00025793"/>
    </source>
</evidence>
<keyword evidence="7" id="KW-1185">Reference proteome</keyword>
<feature type="compositionally biased region" description="Pro residues" evidence="3">
    <location>
        <begin position="180"/>
        <end position="209"/>
    </location>
</feature>
<proteinExistence type="inferred from homology"/>
<feature type="region of interest" description="Disordered" evidence="3">
    <location>
        <begin position="141"/>
        <end position="244"/>
    </location>
</feature>
<evidence type="ECO:0000259" key="5">
    <source>
        <dbReference type="PROSITE" id="PS51444"/>
    </source>
</evidence>
<dbReference type="SUPFAM" id="SSF101447">
    <property type="entry name" value="Formin homology 2 domain (FH2 domain)"/>
    <property type="match status" value="1"/>
</dbReference>
<keyword evidence="4" id="KW-1133">Transmembrane helix</keyword>
<evidence type="ECO:0000313" key="7">
    <source>
        <dbReference type="Proteomes" id="UP000826271"/>
    </source>
</evidence>
<comment type="similarity">
    <text evidence="1">Belongs to the formin-like family. Class-I subfamily.</text>
</comment>
<evidence type="ECO:0000256" key="3">
    <source>
        <dbReference type="SAM" id="MobiDB-lite"/>
    </source>
</evidence>
<comment type="caution">
    <text evidence="6">The sequence shown here is derived from an EMBL/GenBank/DDBJ whole genome shotgun (WGS) entry which is preliminary data.</text>
</comment>
<feature type="transmembrane region" description="Helical" evidence="4">
    <location>
        <begin position="20"/>
        <end position="43"/>
    </location>
</feature>
<sequence length="700" mass="79237">MLITFRSYIYIYTYMVTRTVIQAVAITATISLIIAGILFYFLYKFIISRRLKKSKLDSSFRRDQGCPAAPRVGYRQHGGGAIVDEQGLDVIYLRKLENGHFRGCFSKVWYNPMDEEHDKRMDQPISARQPVQEIPLLKEPCNRYDHQAPPPPPPPEIKKSPPSPPPTPPYSPETSKNQARPPPPPSPPPPPPRKGNLKPTPPPPPPAPPVKTRGMIHKPPIPPRSVEKMNSKLEGSSNKSVNENGDVQMKLKPLHWEKVAANADHSMVWNEINDGSFRFDDDLMESLFGYTTNNHKSSEKNNNSSTQKNSYSLQSPQIFILDPRKSQNTAIILKSLTISRHEILDCLIEGRGLNADTLEKLTKISPTKDEITKILHFNDNPTKLAGAESFLYHILKAVPSAFIRFNAMLFRTNYDQEILHLKECLQTLELGCKELRTRGIFFKLLEAILKAGNRMNAGTNRGNAKGFDLNALRRLSDVKSTNGKTTLLHFVVEQVVRAEGERCLVNRNVKIMDTKNSDKEKDKEYLMLGLQVVMESLNSQLMNVKKSATIMYASLITMNATLTTRVDEIKDVLSRDIESGRFLIEMKGFLEDCEEELNVVREEEIRVMELVRKTTVYYQAGGSKENLLQIFVTVKDFLNMVDQVCSEMMKNLEKVKVGSSSCSSPPLSPTMRSPVRFQNLEMYFRAQKPGTSSSDSEDDF</sequence>
<evidence type="ECO:0000256" key="4">
    <source>
        <dbReference type="SAM" id="Phobius"/>
    </source>
</evidence>
<dbReference type="EMBL" id="WHWC01000007">
    <property type="protein sequence ID" value="KAG8379074.1"/>
    <property type="molecule type" value="Genomic_DNA"/>
</dbReference>
<feature type="compositionally biased region" description="Polar residues" evidence="3">
    <location>
        <begin position="233"/>
        <end position="244"/>
    </location>
</feature>
<accession>A0AAV6X9M2</accession>
<dbReference type="InterPro" id="IPR027643">
    <property type="entry name" value="Formin-like_plant"/>
</dbReference>
<dbReference type="InterPro" id="IPR042201">
    <property type="entry name" value="FH2_Formin_sf"/>
</dbReference>
<dbReference type="SMART" id="SM00498">
    <property type="entry name" value="FH2"/>
    <property type="match status" value="1"/>
</dbReference>
<reference evidence="6" key="1">
    <citation type="submission" date="2019-10" db="EMBL/GenBank/DDBJ databases">
        <authorList>
            <person name="Zhang R."/>
            <person name="Pan Y."/>
            <person name="Wang J."/>
            <person name="Ma R."/>
            <person name="Yu S."/>
        </authorList>
    </citation>
    <scope>NUCLEOTIDE SEQUENCE</scope>
    <source>
        <strain evidence="6">LA-IB0</strain>
        <tissue evidence="6">Leaf</tissue>
    </source>
</reference>
<dbReference type="Gene3D" id="1.20.58.2220">
    <property type="entry name" value="Formin, FH2 domain"/>
    <property type="match status" value="1"/>
</dbReference>
<dbReference type="Pfam" id="PF02181">
    <property type="entry name" value="FH2"/>
    <property type="match status" value="1"/>
</dbReference>
<dbReference type="InterPro" id="IPR015425">
    <property type="entry name" value="FH2_Formin"/>
</dbReference>
<dbReference type="GO" id="GO:0045010">
    <property type="term" value="P:actin nucleation"/>
    <property type="evidence" value="ECO:0007669"/>
    <property type="project" value="InterPro"/>
</dbReference>
<dbReference type="GO" id="GO:0051015">
    <property type="term" value="F:actin filament binding"/>
    <property type="evidence" value="ECO:0007669"/>
    <property type="project" value="InterPro"/>
</dbReference>
<protein>
    <recommendedName>
        <fullName evidence="2">Formin-like protein</fullName>
    </recommendedName>
</protein>
<organism evidence="6 7">
    <name type="scientific">Buddleja alternifolia</name>
    <dbReference type="NCBI Taxonomy" id="168488"/>
    <lineage>
        <taxon>Eukaryota</taxon>
        <taxon>Viridiplantae</taxon>
        <taxon>Streptophyta</taxon>
        <taxon>Embryophyta</taxon>
        <taxon>Tracheophyta</taxon>
        <taxon>Spermatophyta</taxon>
        <taxon>Magnoliopsida</taxon>
        <taxon>eudicotyledons</taxon>
        <taxon>Gunneridae</taxon>
        <taxon>Pentapetalae</taxon>
        <taxon>asterids</taxon>
        <taxon>lamiids</taxon>
        <taxon>Lamiales</taxon>
        <taxon>Scrophulariaceae</taxon>
        <taxon>Buddlejeae</taxon>
        <taxon>Buddleja</taxon>
    </lineage>
</organism>
<feature type="domain" description="FH2" evidence="5">
    <location>
        <begin position="241"/>
        <end position="667"/>
    </location>
</feature>
<name>A0AAV6X9M2_9LAMI</name>
<evidence type="ECO:0000256" key="2">
    <source>
        <dbReference type="RuleBase" id="RU361260"/>
    </source>
</evidence>
<keyword evidence="4" id="KW-0812">Transmembrane</keyword>
<dbReference type="AlphaFoldDB" id="A0AAV6X9M2"/>
<keyword evidence="4" id="KW-0472">Membrane</keyword>
<dbReference type="PANTHER" id="PTHR23213">
    <property type="entry name" value="FORMIN-RELATED"/>
    <property type="match status" value="1"/>
</dbReference>
<gene>
    <name evidence="6" type="ORF">BUALT_Bualt07G0050400</name>
</gene>